<reference evidence="2 3" key="2">
    <citation type="journal article" date="2016" name="Genome Announc.">
        <title>Draft Genome Sequence of Oceanobacillus picturae Heshi-B3, Isolated from Fermented Rice Bran in a Traditional Japanese Seafood Dish.</title>
        <authorList>
            <person name="Akuzawa S."/>
            <person name="Nagaoka J."/>
            <person name="Kanekatsu M."/>
            <person name="Kanesaki Y."/>
            <person name="Suzuki T."/>
        </authorList>
    </citation>
    <scope>NUCLEOTIDE SEQUENCE [LARGE SCALE GENOMIC DNA]</scope>
    <source>
        <strain evidence="2 3">Heshi-B3</strain>
    </source>
</reference>
<evidence type="ECO:0000256" key="1">
    <source>
        <dbReference type="SAM" id="Phobius"/>
    </source>
</evidence>
<protein>
    <submittedName>
        <fullName evidence="2">Membrane protein</fullName>
    </submittedName>
</protein>
<dbReference type="EMBL" id="BBXV01000036">
    <property type="protein sequence ID" value="GAQ19011.1"/>
    <property type="molecule type" value="Genomic_DNA"/>
</dbReference>
<feature type="transmembrane region" description="Helical" evidence="1">
    <location>
        <begin position="78"/>
        <end position="102"/>
    </location>
</feature>
<dbReference type="AlphaFoldDB" id="A0A0U9H8L7"/>
<evidence type="ECO:0000313" key="2">
    <source>
        <dbReference type="EMBL" id="GAQ19011.1"/>
    </source>
</evidence>
<name>A0A0U9H8L7_9BACI</name>
<feature type="transmembrane region" description="Helical" evidence="1">
    <location>
        <begin position="6"/>
        <end position="27"/>
    </location>
</feature>
<comment type="caution">
    <text evidence="2">The sequence shown here is derived from an EMBL/GenBank/DDBJ whole genome shotgun (WGS) entry which is preliminary data.</text>
</comment>
<accession>A0A0U9H8L7</accession>
<gene>
    <name evidence="2" type="ORF">OPHB3_2970</name>
</gene>
<organism evidence="2 3">
    <name type="scientific">Oceanobacillus picturae</name>
    <dbReference type="NCBI Taxonomy" id="171693"/>
    <lineage>
        <taxon>Bacteria</taxon>
        <taxon>Bacillati</taxon>
        <taxon>Bacillota</taxon>
        <taxon>Bacilli</taxon>
        <taxon>Bacillales</taxon>
        <taxon>Bacillaceae</taxon>
        <taxon>Oceanobacillus</taxon>
    </lineage>
</organism>
<keyword evidence="1" id="KW-0472">Membrane</keyword>
<keyword evidence="1" id="KW-1133">Transmembrane helix</keyword>
<evidence type="ECO:0000313" key="3">
    <source>
        <dbReference type="Proteomes" id="UP000052946"/>
    </source>
</evidence>
<reference evidence="3" key="1">
    <citation type="submission" date="2015-07" db="EMBL/GenBank/DDBJ databases">
        <title>Draft Genome Sequence of Oceanobacillus picturae Heshi-B3 that Was Isolated from Fermented Rice Bran with Aging Salted Mackerel, Which Was Named Heshiko as Traditional Fermented Seafood in Japan.</title>
        <authorList>
            <person name="Akuzawa S."/>
            <person name="Nakagawa J."/>
            <person name="Kanekatsu T."/>
            <person name="Kanesaki Y."/>
            <person name="Suzuki T."/>
        </authorList>
    </citation>
    <scope>NUCLEOTIDE SEQUENCE [LARGE SCALE GENOMIC DNA]</scope>
    <source>
        <strain evidence="3">Heshi-B3</strain>
    </source>
</reference>
<keyword evidence="1" id="KW-0812">Transmembrane</keyword>
<dbReference type="Proteomes" id="UP000052946">
    <property type="component" value="Unassembled WGS sequence"/>
</dbReference>
<sequence>MRMETLPSSFLIIYGIFIITALITAIISNARDRLIHFAYMTIILSIGAPLFSFLYTVGRAASRNELEHLFHQIGEGRLTAIILLLCHVYLFFWLGLFVWHYFGKAIKKYSLLLWHKLKESQLWSKLSKQRGE</sequence>
<feature type="transmembrane region" description="Helical" evidence="1">
    <location>
        <begin position="34"/>
        <end position="58"/>
    </location>
</feature>
<proteinExistence type="predicted"/>